<sequence length="135" mass="16249">MEQNFENRAKSPKWLTANNQFYARYKNKRAELKNDMTEAELKLWEHLRNKKLGVKFRRQHVIDFYIPDFVALSIKLIVEVDGKIHLKQKKEDSERTKRLEVLGYKIIRFTNDEIENDILKVLNKINMNIELLKCN</sequence>
<protein>
    <submittedName>
        <fullName evidence="3">Endonuclease domain-containing protein</fullName>
    </submittedName>
</protein>
<comment type="caution">
    <text evidence="3">The sequence shown here is derived from an EMBL/GenBank/DDBJ whole genome shotgun (WGS) entry which is preliminary data.</text>
</comment>
<keyword evidence="3" id="KW-0540">Nuclease</keyword>
<feature type="coiled-coil region" evidence="1">
    <location>
        <begin position="22"/>
        <end position="49"/>
    </location>
</feature>
<keyword evidence="1" id="KW-0175">Coiled coil</keyword>
<dbReference type="EMBL" id="DSDK01000501">
    <property type="protein sequence ID" value="HDR51791.1"/>
    <property type="molecule type" value="Genomic_DNA"/>
</dbReference>
<dbReference type="CDD" id="cd01038">
    <property type="entry name" value="Endonuclease_DUF559"/>
    <property type="match status" value="1"/>
</dbReference>
<accession>A0A831LXV4</accession>
<dbReference type="Pfam" id="PF04480">
    <property type="entry name" value="DUF559"/>
    <property type="match status" value="1"/>
</dbReference>
<evidence type="ECO:0000259" key="2">
    <source>
        <dbReference type="Pfam" id="PF04480"/>
    </source>
</evidence>
<dbReference type="Gene3D" id="3.40.960.10">
    <property type="entry name" value="VSR Endonuclease"/>
    <property type="match status" value="1"/>
</dbReference>
<dbReference type="InterPro" id="IPR011335">
    <property type="entry name" value="Restrct_endonuc-II-like"/>
</dbReference>
<proteinExistence type="predicted"/>
<gene>
    <name evidence="3" type="ORF">ENN90_09285</name>
</gene>
<dbReference type="InterPro" id="IPR007569">
    <property type="entry name" value="DUF559"/>
</dbReference>
<reference evidence="3" key="1">
    <citation type="journal article" date="2020" name="mSystems">
        <title>Genome- and Community-Level Interaction Insights into Carbon Utilization and Element Cycling Functions of Hydrothermarchaeota in Hydrothermal Sediment.</title>
        <authorList>
            <person name="Zhou Z."/>
            <person name="Liu Y."/>
            <person name="Xu W."/>
            <person name="Pan J."/>
            <person name="Luo Z.H."/>
            <person name="Li M."/>
        </authorList>
    </citation>
    <scope>NUCLEOTIDE SEQUENCE [LARGE SCALE GENOMIC DNA]</scope>
    <source>
        <strain evidence="3">SpSt-1217</strain>
    </source>
</reference>
<feature type="domain" description="DUF559" evidence="2">
    <location>
        <begin position="26"/>
        <end position="129"/>
    </location>
</feature>
<name>A0A831LXV4_9BACT</name>
<dbReference type="AlphaFoldDB" id="A0A831LXV4"/>
<evidence type="ECO:0000256" key="1">
    <source>
        <dbReference type="SAM" id="Coils"/>
    </source>
</evidence>
<dbReference type="PANTHER" id="PTHR38590:SF1">
    <property type="entry name" value="BLL0828 PROTEIN"/>
    <property type="match status" value="1"/>
</dbReference>
<dbReference type="GO" id="GO:0004519">
    <property type="term" value="F:endonuclease activity"/>
    <property type="evidence" value="ECO:0007669"/>
    <property type="project" value="UniProtKB-KW"/>
</dbReference>
<keyword evidence="3" id="KW-0378">Hydrolase</keyword>
<keyword evidence="3" id="KW-0255">Endonuclease</keyword>
<dbReference type="InterPro" id="IPR047216">
    <property type="entry name" value="Endonuclease_DUF559_bact"/>
</dbReference>
<evidence type="ECO:0000313" key="3">
    <source>
        <dbReference type="EMBL" id="HDR51791.1"/>
    </source>
</evidence>
<dbReference type="PANTHER" id="PTHR38590">
    <property type="entry name" value="BLL0828 PROTEIN"/>
    <property type="match status" value="1"/>
</dbReference>
<organism evidence="3">
    <name type="scientific">Mariniphaga anaerophila</name>
    <dbReference type="NCBI Taxonomy" id="1484053"/>
    <lineage>
        <taxon>Bacteria</taxon>
        <taxon>Pseudomonadati</taxon>
        <taxon>Bacteroidota</taxon>
        <taxon>Bacteroidia</taxon>
        <taxon>Marinilabiliales</taxon>
        <taxon>Prolixibacteraceae</taxon>
        <taxon>Mariniphaga</taxon>
    </lineage>
</organism>
<dbReference type="SUPFAM" id="SSF52980">
    <property type="entry name" value="Restriction endonuclease-like"/>
    <property type="match status" value="1"/>
</dbReference>
<dbReference type="Proteomes" id="UP000886047">
    <property type="component" value="Unassembled WGS sequence"/>
</dbReference>